<feature type="compositionally biased region" description="Basic and acidic residues" evidence="1">
    <location>
        <begin position="78"/>
        <end position="94"/>
    </location>
</feature>
<protein>
    <submittedName>
        <fullName evidence="2">Uncharacterized protein</fullName>
    </submittedName>
</protein>
<reference evidence="3" key="1">
    <citation type="journal article" date="2013" name="Nat. Genet.">
        <title>The draft genomes of soft-shell turtle and green sea turtle yield insights into the development and evolution of the turtle-specific body plan.</title>
        <authorList>
            <person name="Wang Z."/>
            <person name="Pascual-Anaya J."/>
            <person name="Zadissa A."/>
            <person name="Li W."/>
            <person name="Niimura Y."/>
            <person name="Huang Z."/>
            <person name="Li C."/>
            <person name="White S."/>
            <person name="Xiong Z."/>
            <person name="Fang D."/>
            <person name="Wang B."/>
            <person name="Ming Y."/>
            <person name="Chen Y."/>
            <person name="Zheng Y."/>
            <person name="Kuraku S."/>
            <person name="Pignatelli M."/>
            <person name="Herrero J."/>
            <person name="Beal K."/>
            <person name="Nozawa M."/>
            <person name="Li Q."/>
            <person name="Wang J."/>
            <person name="Zhang H."/>
            <person name="Yu L."/>
            <person name="Shigenobu S."/>
            <person name="Wang J."/>
            <person name="Liu J."/>
            <person name="Flicek P."/>
            <person name="Searle S."/>
            <person name="Wang J."/>
            <person name="Kuratani S."/>
            <person name="Yin Y."/>
            <person name="Aken B."/>
            <person name="Zhang G."/>
            <person name="Irie N."/>
        </authorList>
    </citation>
    <scope>NUCLEOTIDE SEQUENCE [LARGE SCALE GENOMIC DNA]</scope>
</reference>
<dbReference type="Proteomes" id="UP000031443">
    <property type="component" value="Unassembled WGS sequence"/>
</dbReference>
<organism evidence="2 3">
    <name type="scientific">Chelonia mydas</name>
    <name type="common">Green sea-turtle</name>
    <name type="synonym">Chelonia agassizi</name>
    <dbReference type="NCBI Taxonomy" id="8469"/>
    <lineage>
        <taxon>Eukaryota</taxon>
        <taxon>Metazoa</taxon>
        <taxon>Chordata</taxon>
        <taxon>Craniata</taxon>
        <taxon>Vertebrata</taxon>
        <taxon>Euteleostomi</taxon>
        <taxon>Archelosauria</taxon>
        <taxon>Testudinata</taxon>
        <taxon>Testudines</taxon>
        <taxon>Cryptodira</taxon>
        <taxon>Durocryptodira</taxon>
        <taxon>Americhelydia</taxon>
        <taxon>Chelonioidea</taxon>
        <taxon>Cheloniidae</taxon>
        <taxon>Chelonia</taxon>
    </lineage>
</organism>
<feature type="region of interest" description="Disordered" evidence="1">
    <location>
        <begin position="54"/>
        <end position="94"/>
    </location>
</feature>
<evidence type="ECO:0000256" key="1">
    <source>
        <dbReference type="SAM" id="MobiDB-lite"/>
    </source>
</evidence>
<evidence type="ECO:0000313" key="2">
    <source>
        <dbReference type="EMBL" id="EMP25827.1"/>
    </source>
</evidence>
<proteinExistence type="predicted"/>
<accession>M7BCA0</accession>
<sequence length="125" mass="14273">MRRNAWLQSSGLPPEVQQTLQDLPFDGQGLFAQQTNSRLHSLKDSWNTIKSLGMHAPATQRKPFKPQATQQRSFPPRPRQDFSRRKSRYNDASHHVLHLSRAKSNPNPLRALSTPFEGAHLQAIK</sequence>
<name>M7BCA0_CHEMY</name>
<evidence type="ECO:0000313" key="3">
    <source>
        <dbReference type="Proteomes" id="UP000031443"/>
    </source>
</evidence>
<dbReference type="EMBL" id="KB586437">
    <property type="protein sequence ID" value="EMP25827.1"/>
    <property type="molecule type" value="Genomic_DNA"/>
</dbReference>
<dbReference type="AlphaFoldDB" id="M7BCA0"/>
<keyword evidence="3" id="KW-1185">Reference proteome</keyword>
<gene>
    <name evidence="2" type="ORF">UY3_17133</name>
</gene>